<dbReference type="CDD" id="cd11645">
    <property type="entry name" value="Precorrin_2_C20_MT"/>
    <property type="match status" value="1"/>
</dbReference>
<feature type="domain" description="Tetrapyrrole methylase" evidence="8">
    <location>
        <begin position="275"/>
        <end position="480"/>
    </location>
</feature>
<evidence type="ECO:0000256" key="2">
    <source>
        <dbReference type="ARBA" id="ARBA00005879"/>
    </source>
</evidence>
<dbReference type="CDD" id="cd11646">
    <property type="entry name" value="Precorrin_3B_C17_MT"/>
    <property type="match status" value="1"/>
</dbReference>
<evidence type="ECO:0000256" key="6">
    <source>
        <dbReference type="ARBA" id="ARBA00022691"/>
    </source>
</evidence>
<dbReference type="InterPro" id="IPR006363">
    <property type="entry name" value="Cbl_synth_CobJ/CibH_dom"/>
</dbReference>
<dbReference type="EMBL" id="BSUO01000001">
    <property type="protein sequence ID" value="GMA39863.1"/>
    <property type="molecule type" value="Genomic_DNA"/>
</dbReference>
<evidence type="ECO:0000256" key="3">
    <source>
        <dbReference type="ARBA" id="ARBA00022573"/>
    </source>
</evidence>
<comment type="similarity">
    <text evidence="2">Belongs to the precorrin methyltransferase family.</text>
</comment>
<evidence type="ECO:0000256" key="7">
    <source>
        <dbReference type="SAM" id="MobiDB-lite"/>
    </source>
</evidence>
<dbReference type="Gene3D" id="3.30.950.10">
    <property type="entry name" value="Methyltransferase, Cobalt-precorrin-4 Transmethylase, Domain 2"/>
    <property type="match status" value="2"/>
</dbReference>
<feature type="region of interest" description="Disordered" evidence="7">
    <location>
        <begin position="1"/>
        <end position="23"/>
    </location>
</feature>
<dbReference type="InterPro" id="IPR012382">
    <property type="entry name" value="CobI/CbiL"/>
</dbReference>
<dbReference type="NCBIfam" id="NF004647">
    <property type="entry name" value="PRK05990.1"/>
    <property type="match status" value="1"/>
</dbReference>
<name>A0ABQ6IPM4_9MICO</name>
<dbReference type="InterPro" id="IPR014777">
    <property type="entry name" value="4pyrrole_Mease_sub1"/>
</dbReference>
<dbReference type="SUPFAM" id="SSF53790">
    <property type="entry name" value="Tetrapyrrole methylase"/>
    <property type="match status" value="2"/>
</dbReference>
<gene>
    <name evidence="9" type="ORF">GCM10025883_19080</name>
</gene>
<dbReference type="Gene3D" id="3.40.1010.10">
    <property type="entry name" value="Cobalt-precorrin-4 Transmethylase, Domain 1"/>
    <property type="match status" value="2"/>
</dbReference>
<feature type="domain" description="Tetrapyrrole methylase" evidence="8">
    <location>
        <begin position="20"/>
        <end position="231"/>
    </location>
</feature>
<keyword evidence="4" id="KW-0489">Methyltransferase</keyword>
<keyword evidence="6" id="KW-0949">S-adenosyl-L-methionine</keyword>
<organism evidence="9 10">
    <name type="scientific">Mobilicoccus caccae</name>
    <dbReference type="NCBI Taxonomy" id="1859295"/>
    <lineage>
        <taxon>Bacteria</taxon>
        <taxon>Bacillati</taxon>
        <taxon>Actinomycetota</taxon>
        <taxon>Actinomycetes</taxon>
        <taxon>Micrococcales</taxon>
        <taxon>Dermatophilaceae</taxon>
        <taxon>Mobilicoccus</taxon>
    </lineage>
</organism>
<reference evidence="10" key="1">
    <citation type="journal article" date="2019" name="Int. J. Syst. Evol. Microbiol.">
        <title>The Global Catalogue of Microorganisms (GCM) 10K type strain sequencing project: providing services to taxonomists for standard genome sequencing and annotation.</title>
        <authorList>
            <consortium name="The Broad Institute Genomics Platform"/>
            <consortium name="The Broad Institute Genome Sequencing Center for Infectious Disease"/>
            <person name="Wu L."/>
            <person name="Ma J."/>
        </authorList>
    </citation>
    <scope>NUCLEOTIDE SEQUENCE [LARGE SCALE GENOMIC DNA]</scope>
    <source>
        <strain evidence="10">NBRC 113072</strain>
    </source>
</reference>
<evidence type="ECO:0000259" key="8">
    <source>
        <dbReference type="Pfam" id="PF00590"/>
    </source>
</evidence>
<feature type="region of interest" description="Disordered" evidence="7">
    <location>
        <begin position="503"/>
        <end position="533"/>
    </location>
</feature>
<dbReference type="PANTHER" id="PTHR47036">
    <property type="entry name" value="COBALT-FACTOR III C(17)-METHYLTRANSFERASE-RELATED"/>
    <property type="match status" value="1"/>
</dbReference>
<proteinExistence type="inferred from homology"/>
<dbReference type="NCBIfam" id="TIGR01467">
    <property type="entry name" value="cobI_cbiL"/>
    <property type="match status" value="1"/>
</dbReference>
<accession>A0ABQ6IPM4</accession>
<dbReference type="Pfam" id="PF00590">
    <property type="entry name" value="TP_methylase"/>
    <property type="match status" value="2"/>
</dbReference>
<dbReference type="NCBIfam" id="TIGR01466">
    <property type="entry name" value="cobJ_cbiH"/>
    <property type="match status" value="1"/>
</dbReference>
<dbReference type="InterPro" id="IPR035996">
    <property type="entry name" value="4pyrrol_Methylase_sf"/>
</dbReference>
<dbReference type="PANTHER" id="PTHR47036:SF1">
    <property type="entry name" value="COBALT-FACTOR III C(17)-METHYLTRANSFERASE-RELATED"/>
    <property type="match status" value="1"/>
</dbReference>
<dbReference type="InterPro" id="IPR014776">
    <property type="entry name" value="4pyrrole_Mease_sub2"/>
</dbReference>
<dbReference type="InterPro" id="IPR051810">
    <property type="entry name" value="Precorrin_MeTrfase"/>
</dbReference>
<keyword evidence="5" id="KW-0808">Transferase</keyword>
<evidence type="ECO:0000313" key="9">
    <source>
        <dbReference type="EMBL" id="GMA39863.1"/>
    </source>
</evidence>
<dbReference type="Proteomes" id="UP001157126">
    <property type="component" value="Unassembled WGS sequence"/>
</dbReference>
<sequence length="533" mass="56894">MTLPMNDVHSGAPDPNAGHLTGVGVGPGDPMLLTLAAVEAIRTADVVAYHQAPGGSSVARSIAQAHLREDHVEEVLEYPVTTGQTDHPGGYRAAIDEFYDEAAARLAAHLDAGRDVAILAEGDPFMYSSFQHMHERLAHRYPTTVVPGISSVTACSTALDRPLVEGEEVLTILPGTLGEETLTQHLAHTDAAVVMKLGRTFGKVRRALEASGRLDAAWYAERVSHEQEVVRPLHEVDPDSVPYFSLAVVPSAVGAAEWMPDAARPESAVDGYVEVVGLGPAGAQWRTPEVDAALRRATDIVGYTTYVRRVPDRPGLVKHDSDNKVESERAEFALDLAMRGRRVVVVSSGDPGVFAMATAVLEVAGEERYAGVPVRVLPGMTASHAVASVVGAPLGHDFATISLSDRLKPFDVVRARVKAAAEADLVIAMYNPASTERRTQVAAIREELLQVRAPETPVVVARAVGDPDGERVSVTTLADLDPEVVDMRTMLIVGSSRTRVVRRNGGPRSVGAHPGGPDGGELVVWTPRRYPDD</sequence>
<keyword evidence="10" id="KW-1185">Reference proteome</keyword>
<dbReference type="InterPro" id="IPR000878">
    <property type="entry name" value="4pyrrol_Mease"/>
</dbReference>
<keyword evidence="3" id="KW-0169">Cobalamin biosynthesis</keyword>
<evidence type="ECO:0000256" key="1">
    <source>
        <dbReference type="ARBA" id="ARBA00004953"/>
    </source>
</evidence>
<evidence type="ECO:0000313" key="10">
    <source>
        <dbReference type="Proteomes" id="UP001157126"/>
    </source>
</evidence>
<comment type="pathway">
    <text evidence="1">Cofactor biosynthesis; adenosylcobalamin biosynthesis.</text>
</comment>
<evidence type="ECO:0000256" key="5">
    <source>
        <dbReference type="ARBA" id="ARBA00022679"/>
    </source>
</evidence>
<evidence type="ECO:0000256" key="4">
    <source>
        <dbReference type="ARBA" id="ARBA00022603"/>
    </source>
</evidence>
<dbReference type="InterPro" id="IPR006364">
    <property type="entry name" value="CobI/CbiL/CobIJ_dom"/>
</dbReference>
<protein>
    <submittedName>
        <fullName evidence="9">Cobalamin biosynthesis protein CobI</fullName>
    </submittedName>
</protein>
<comment type="caution">
    <text evidence="9">The sequence shown here is derived from an EMBL/GenBank/DDBJ whole genome shotgun (WGS) entry which is preliminary data.</text>
</comment>